<name>A0ABP7ZQN9_9MICO</name>
<dbReference type="CDD" id="cd03257">
    <property type="entry name" value="ABC_NikE_OppD_transporters"/>
    <property type="match status" value="1"/>
</dbReference>
<dbReference type="SUPFAM" id="SSF52540">
    <property type="entry name" value="P-loop containing nucleoside triphosphate hydrolases"/>
    <property type="match status" value="1"/>
</dbReference>
<keyword evidence="9 11" id="KW-1133">Transmembrane helix</keyword>
<feature type="transmembrane region" description="Helical" evidence="11">
    <location>
        <begin position="128"/>
        <end position="149"/>
    </location>
</feature>
<dbReference type="InterPro" id="IPR003593">
    <property type="entry name" value="AAA+_ATPase"/>
</dbReference>
<evidence type="ECO:0000259" key="13">
    <source>
        <dbReference type="PROSITE" id="PS50928"/>
    </source>
</evidence>
<feature type="transmembrane region" description="Helical" evidence="11">
    <location>
        <begin position="207"/>
        <end position="240"/>
    </location>
</feature>
<dbReference type="EMBL" id="BAABBW010000001">
    <property type="protein sequence ID" value="GAA4168149.1"/>
    <property type="molecule type" value="Genomic_DNA"/>
</dbReference>
<keyword evidence="8" id="KW-0067">ATP-binding</keyword>
<dbReference type="Pfam" id="PF12911">
    <property type="entry name" value="OppC_N"/>
    <property type="match status" value="1"/>
</dbReference>
<reference evidence="15" key="1">
    <citation type="journal article" date="2019" name="Int. J. Syst. Evol. Microbiol.">
        <title>The Global Catalogue of Microorganisms (GCM) 10K type strain sequencing project: providing services to taxonomists for standard genome sequencing and annotation.</title>
        <authorList>
            <consortium name="The Broad Institute Genomics Platform"/>
            <consortium name="The Broad Institute Genome Sequencing Center for Infectious Disease"/>
            <person name="Wu L."/>
            <person name="Ma J."/>
        </authorList>
    </citation>
    <scope>NUCLEOTIDE SEQUENCE [LARGE SCALE GENOMIC DNA]</scope>
    <source>
        <strain evidence="15">JCM 17591</strain>
    </source>
</reference>
<evidence type="ECO:0000256" key="6">
    <source>
        <dbReference type="ARBA" id="ARBA00022692"/>
    </source>
</evidence>
<dbReference type="Pfam" id="PF00005">
    <property type="entry name" value="ABC_tran"/>
    <property type="match status" value="1"/>
</dbReference>
<accession>A0ABP7ZQN9</accession>
<dbReference type="InterPro" id="IPR025966">
    <property type="entry name" value="OppC_N"/>
</dbReference>
<evidence type="ECO:0000256" key="10">
    <source>
        <dbReference type="ARBA" id="ARBA00023136"/>
    </source>
</evidence>
<feature type="transmembrane region" description="Helical" evidence="11">
    <location>
        <begin position="29"/>
        <end position="50"/>
    </location>
</feature>
<gene>
    <name evidence="14" type="ORF">GCM10022287_02830</name>
</gene>
<dbReference type="PANTHER" id="PTHR43297:SF2">
    <property type="entry name" value="DIPEPTIDE TRANSPORT ATP-BINDING PROTEIN DPPD"/>
    <property type="match status" value="1"/>
</dbReference>
<dbReference type="PROSITE" id="PS50928">
    <property type="entry name" value="ABC_TM1"/>
    <property type="match status" value="1"/>
</dbReference>
<comment type="similarity">
    <text evidence="3">Belongs to the ABC transporter superfamily.</text>
</comment>
<keyword evidence="5" id="KW-1003">Cell membrane</keyword>
<dbReference type="PROSITE" id="PS00211">
    <property type="entry name" value="ABC_TRANSPORTER_1"/>
    <property type="match status" value="1"/>
</dbReference>
<evidence type="ECO:0000256" key="5">
    <source>
        <dbReference type="ARBA" id="ARBA00022475"/>
    </source>
</evidence>
<organism evidence="14 15">
    <name type="scientific">Gryllotalpicola koreensis</name>
    <dbReference type="NCBI Taxonomy" id="993086"/>
    <lineage>
        <taxon>Bacteria</taxon>
        <taxon>Bacillati</taxon>
        <taxon>Actinomycetota</taxon>
        <taxon>Actinomycetes</taxon>
        <taxon>Micrococcales</taxon>
        <taxon>Microbacteriaceae</taxon>
        <taxon>Gryllotalpicola</taxon>
    </lineage>
</organism>
<evidence type="ECO:0000256" key="4">
    <source>
        <dbReference type="ARBA" id="ARBA00022448"/>
    </source>
</evidence>
<feature type="transmembrane region" description="Helical" evidence="11">
    <location>
        <begin position="155"/>
        <end position="172"/>
    </location>
</feature>
<evidence type="ECO:0000313" key="15">
    <source>
        <dbReference type="Proteomes" id="UP001501079"/>
    </source>
</evidence>
<dbReference type="PROSITE" id="PS50893">
    <property type="entry name" value="ABC_TRANSPORTER_2"/>
    <property type="match status" value="1"/>
</dbReference>
<dbReference type="Gene3D" id="1.10.3720.10">
    <property type="entry name" value="MetI-like"/>
    <property type="match status" value="1"/>
</dbReference>
<comment type="similarity">
    <text evidence="11">Belongs to the binding-protein-dependent transport system permease family.</text>
</comment>
<dbReference type="Pfam" id="PF00528">
    <property type="entry name" value="BPD_transp_1"/>
    <property type="match status" value="1"/>
</dbReference>
<dbReference type="SMART" id="SM00382">
    <property type="entry name" value="AAA"/>
    <property type="match status" value="1"/>
</dbReference>
<feature type="transmembrane region" description="Helical" evidence="11">
    <location>
        <begin position="93"/>
        <end position="116"/>
    </location>
</feature>
<evidence type="ECO:0000256" key="11">
    <source>
        <dbReference type="RuleBase" id="RU363032"/>
    </source>
</evidence>
<proteinExistence type="inferred from homology"/>
<feature type="domain" description="ABC transmembrane type-1" evidence="13">
    <location>
        <begin position="94"/>
        <end position="279"/>
    </location>
</feature>
<evidence type="ECO:0000256" key="1">
    <source>
        <dbReference type="ARBA" id="ARBA00004141"/>
    </source>
</evidence>
<dbReference type="InterPro" id="IPR003439">
    <property type="entry name" value="ABC_transporter-like_ATP-bd"/>
</dbReference>
<evidence type="ECO:0000256" key="7">
    <source>
        <dbReference type="ARBA" id="ARBA00022741"/>
    </source>
</evidence>
<comment type="caution">
    <text evidence="14">The sequence shown here is derived from an EMBL/GenBank/DDBJ whole genome shotgun (WGS) entry which is preliminary data.</text>
</comment>
<keyword evidence="10 11" id="KW-0472">Membrane</keyword>
<protein>
    <submittedName>
        <fullName evidence="14">Dipeptide/oligopeptide/nickel ABC transporter permease/ATP-binding protein</fullName>
    </submittedName>
</protein>
<dbReference type="SUPFAM" id="SSF161098">
    <property type="entry name" value="MetI-like"/>
    <property type="match status" value="1"/>
</dbReference>
<evidence type="ECO:0000256" key="3">
    <source>
        <dbReference type="ARBA" id="ARBA00005417"/>
    </source>
</evidence>
<dbReference type="PANTHER" id="PTHR43297">
    <property type="entry name" value="OLIGOPEPTIDE TRANSPORT ATP-BINDING PROTEIN APPD"/>
    <property type="match status" value="1"/>
</dbReference>
<dbReference type="CDD" id="cd06261">
    <property type="entry name" value="TM_PBP2"/>
    <property type="match status" value="1"/>
</dbReference>
<evidence type="ECO:0000259" key="12">
    <source>
        <dbReference type="PROSITE" id="PS50893"/>
    </source>
</evidence>
<sequence>MSAVTPIVEPGITNGTANAGLRGLLRRPLAVAALIVLAVIVVACVLAPVLTPYQPLSQNLNAVMQLPSAKHILGTDTLGRDVYTRILFGGRPALLGALEAMVVFGVIGIILGLIAGYSRDAVDRVISVFVDLLMSLPGIVVMFAVLALFNNNLGAAMVTLGLFSSGGLVRVVRAATKATREELYVAAARVSGLGSMRILLRHIAPKLVGPIVIQVSLFAGIALVVQSGLGFLNLGVVAPAPSWGGMVGEASQVISQSPWLLVPSGGIIGITVLALGIIGDAVRDINAETKSRSGGITRKRALAPKATAATAPADGDALLVVDGLRIAFDTPRGESEVVHGISFSVRRGELIGLVGESGSGKTVTALSLLGLLPPNAAITSNRTVFDGREFTSLSKEELHQLRGAGIGLISQEPMVALDPSFTVGQQLREVIRAHGGISRADAHRKAISLLEDVRLPEPESVARRYPHELSGGMAQRVVIALSLAGEPKLLLADEPTTALDVTVQAEILDLLRALRDERGMAILLVTHDLGVVADFCERAVVMQHGRIVESKDIDQLFGAPEHEYTRALIAATPSLIDLTDVEAQNVEVASNAR</sequence>
<keyword evidence="7" id="KW-0547">Nucleotide-binding</keyword>
<keyword evidence="6 11" id="KW-0812">Transmembrane</keyword>
<dbReference type="InterPro" id="IPR050388">
    <property type="entry name" value="ABC_Ni/Peptide_Import"/>
</dbReference>
<comment type="subcellular location">
    <subcellularLocation>
        <location evidence="11">Cell membrane</location>
        <topology evidence="11">Multi-pass membrane protein</topology>
    </subcellularLocation>
    <subcellularLocation>
        <location evidence="2">Cell membrane</location>
        <topology evidence="2">Peripheral membrane protein</topology>
    </subcellularLocation>
    <subcellularLocation>
        <location evidence="1">Membrane</location>
        <topology evidence="1">Multi-pass membrane protein</topology>
    </subcellularLocation>
</comment>
<evidence type="ECO:0000313" key="14">
    <source>
        <dbReference type="EMBL" id="GAA4168149.1"/>
    </source>
</evidence>
<dbReference type="InterPro" id="IPR035906">
    <property type="entry name" value="MetI-like_sf"/>
</dbReference>
<evidence type="ECO:0000256" key="2">
    <source>
        <dbReference type="ARBA" id="ARBA00004202"/>
    </source>
</evidence>
<dbReference type="InterPro" id="IPR017871">
    <property type="entry name" value="ABC_transporter-like_CS"/>
</dbReference>
<feature type="transmembrane region" description="Helical" evidence="11">
    <location>
        <begin position="260"/>
        <end position="282"/>
    </location>
</feature>
<dbReference type="InterPro" id="IPR027417">
    <property type="entry name" value="P-loop_NTPase"/>
</dbReference>
<keyword evidence="15" id="KW-1185">Reference proteome</keyword>
<feature type="domain" description="ABC transporter" evidence="12">
    <location>
        <begin position="321"/>
        <end position="569"/>
    </location>
</feature>
<dbReference type="RefSeq" id="WP_344751484.1">
    <property type="nucleotide sequence ID" value="NZ_BAABBW010000001.1"/>
</dbReference>
<dbReference type="InterPro" id="IPR000515">
    <property type="entry name" value="MetI-like"/>
</dbReference>
<dbReference type="Proteomes" id="UP001501079">
    <property type="component" value="Unassembled WGS sequence"/>
</dbReference>
<evidence type="ECO:0000256" key="8">
    <source>
        <dbReference type="ARBA" id="ARBA00022840"/>
    </source>
</evidence>
<dbReference type="Gene3D" id="3.40.50.300">
    <property type="entry name" value="P-loop containing nucleotide triphosphate hydrolases"/>
    <property type="match status" value="1"/>
</dbReference>
<keyword evidence="4 11" id="KW-0813">Transport</keyword>
<evidence type="ECO:0000256" key="9">
    <source>
        <dbReference type="ARBA" id="ARBA00022989"/>
    </source>
</evidence>